<reference evidence="2" key="1">
    <citation type="submission" date="2021-03" db="EMBL/GenBank/DDBJ databases">
        <title>Draft genome sequence of rust myrtle Austropuccinia psidii MF-1, a brazilian biotype.</title>
        <authorList>
            <person name="Quecine M.C."/>
            <person name="Pachon D.M.R."/>
            <person name="Bonatelli M.L."/>
            <person name="Correr F.H."/>
            <person name="Franceschini L.M."/>
            <person name="Leite T.F."/>
            <person name="Margarido G.R.A."/>
            <person name="Almeida C.A."/>
            <person name="Ferrarezi J.A."/>
            <person name="Labate C.A."/>
        </authorList>
    </citation>
    <scope>NUCLEOTIDE SEQUENCE</scope>
    <source>
        <strain evidence="2">MF-1</strain>
    </source>
</reference>
<evidence type="ECO:0008006" key="4">
    <source>
        <dbReference type="Google" id="ProtNLM"/>
    </source>
</evidence>
<feature type="compositionally biased region" description="Polar residues" evidence="1">
    <location>
        <begin position="273"/>
        <end position="303"/>
    </location>
</feature>
<dbReference type="Proteomes" id="UP000765509">
    <property type="component" value="Unassembled WGS sequence"/>
</dbReference>
<dbReference type="EMBL" id="AVOT02091635">
    <property type="protein sequence ID" value="MBW0573220.1"/>
    <property type="molecule type" value="Genomic_DNA"/>
</dbReference>
<comment type="caution">
    <text evidence="2">The sequence shown here is derived from an EMBL/GenBank/DDBJ whole genome shotgun (WGS) entry which is preliminary data.</text>
</comment>
<proteinExistence type="predicted"/>
<name>A0A9Q3K5E7_9BASI</name>
<evidence type="ECO:0000256" key="1">
    <source>
        <dbReference type="SAM" id="MobiDB-lite"/>
    </source>
</evidence>
<organism evidence="2 3">
    <name type="scientific">Austropuccinia psidii MF-1</name>
    <dbReference type="NCBI Taxonomy" id="1389203"/>
    <lineage>
        <taxon>Eukaryota</taxon>
        <taxon>Fungi</taxon>
        <taxon>Dikarya</taxon>
        <taxon>Basidiomycota</taxon>
        <taxon>Pucciniomycotina</taxon>
        <taxon>Pucciniomycetes</taxon>
        <taxon>Pucciniales</taxon>
        <taxon>Sphaerophragmiaceae</taxon>
        <taxon>Austropuccinia</taxon>
    </lineage>
</organism>
<evidence type="ECO:0000313" key="2">
    <source>
        <dbReference type="EMBL" id="MBW0573220.1"/>
    </source>
</evidence>
<dbReference type="OrthoDB" id="7691805at2759"/>
<accession>A0A9Q3K5E7</accession>
<dbReference type="AlphaFoldDB" id="A0A9Q3K5E7"/>
<evidence type="ECO:0000313" key="3">
    <source>
        <dbReference type="Proteomes" id="UP000765509"/>
    </source>
</evidence>
<feature type="region of interest" description="Disordered" evidence="1">
    <location>
        <begin position="273"/>
        <end position="344"/>
    </location>
</feature>
<keyword evidence="3" id="KW-1185">Reference proteome</keyword>
<sequence length="344" mass="38484">MDHGLKPVVKGGSFLIMKDKRIIATFARMGNLFATKIHSQSIFAVSPSELKKDWHTILGHPSDLYIKKLISDQRLTGAFTPSSECQVCLHAKLKRLPHLRRLPVTHSPFIKLHMDTLEVSPPSRQGILYVLVIIDDFSRFNPTHASLLLNLLPNQYLQMKSPNDVLFKHSAIIQPTFKPSQIIPFGIKVAVRNENSGSKVNVTASSMKALTFEPYSDALRVLDSSTGKIRVTRDYAQLKFETLVILWKDPSSLPCMASLAQPRVASLPVLKSQCSNASDSGPSQPNEELTPTDNPDHGTSNRSVKPKPRYDYVPYYDIAPQEVSSEVSQQNILRGEKRNRHPPD</sequence>
<feature type="compositionally biased region" description="Polar residues" evidence="1">
    <location>
        <begin position="322"/>
        <end position="332"/>
    </location>
</feature>
<gene>
    <name evidence="2" type="ORF">O181_112935</name>
</gene>
<protein>
    <recommendedName>
        <fullName evidence="4">GAG-pre-integrase domain-containing protein</fullName>
    </recommendedName>
</protein>